<sequence>MAEVQGSSPCPSTRKNHPGNALNMRFRGFVMRLTSFFLLFILPVPHGLKNFV</sequence>
<reference evidence="3" key="1">
    <citation type="journal article" date="2021" name="Proc. Natl. Acad. Sci. U.S.A.">
        <title>A Catalog of Tens of Thousands of Viruses from Human Metagenomes Reveals Hidden Associations with Chronic Diseases.</title>
        <authorList>
            <person name="Tisza M.J."/>
            <person name="Buck C.B."/>
        </authorList>
    </citation>
    <scope>NUCLEOTIDE SEQUENCE</scope>
    <source>
        <strain evidence="3">CtkvU4</strain>
    </source>
</reference>
<keyword evidence="2" id="KW-1133">Transmembrane helix</keyword>
<feature type="compositionally biased region" description="Polar residues" evidence="1">
    <location>
        <begin position="1"/>
        <end position="13"/>
    </location>
</feature>
<proteinExistence type="predicted"/>
<keyword evidence="2" id="KW-0472">Membrane</keyword>
<evidence type="ECO:0000313" key="3">
    <source>
        <dbReference type="EMBL" id="DAE21275.1"/>
    </source>
</evidence>
<organism evidence="3">
    <name type="scientific">Caudovirales sp. ctkvU4</name>
    <dbReference type="NCBI Taxonomy" id="2826783"/>
    <lineage>
        <taxon>Viruses</taxon>
        <taxon>Duplodnaviria</taxon>
        <taxon>Heunggongvirae</taxon>
        <taxon>Uroviricota</taxon>
        <taxon>Caudoviricetes</taxon>
    </lineage>
</organism>
<accession>A0A8S5QR33</accession>
<keyword evidence="2" id="KW-0812">Transmembrane</keyword>
<feature type="transmembrane region" description="Helical" evidence="2">
    <location>
        <begin position="29"/>
        <end position="48"/>
    </location>
</feature>
<dbReference type="EMBL" id="BK015710">
    <property type="protein sequence ID" value="DAE21275.1"/>
    <property type="molecule type" value="Genomic_DNA"/>
</dbReference>
<evidence type="ECO:0000256" key="1">
    <source>
        <dbReference type="SAM" id="MobiDB-lite"/>
    </source>
</evidence>
<name>A0A8S5QR33_9CAUD</name>
<evidence type="ECO:0000256" key="2">
    <source>
        <dbReference type="SAM" id="Phobius"/>
    </source>
</evidence>
<protein>
    <submittedName>
        <fullName evidence="3">Uncharacterized protein</fullName>
    </submittedName>
</protein>
<feature type="region of interest" description="Disordered" evidence="1">
    <location>
        <begin position="1"/>
        <end position="20"/>
    </location>
</feature>